<comment type="caution">
    <text evidence="2">The sequence shown here is derived from an EMBL/GenBank/DDBJ whole genome shotgun (WGS) entry which is preliminary data.</text>
</comment>
<reference evidence="2 3" key="1">
    <citation type="journal article" date="2019" name="Syst. Appl. Microbiol.">
        <title>Microvirga tunisiensis sp. nov., a root nodule symbiotic bacterium isolated from Lupinus micranthus and L. luteus grown in Northern Tunisia.</title>
        <authorList>
            <person name="Msaddak A."/>
            <person name="Rejili M."/>
            <person name="Duran D."/>
            <person name="Mars M."/>
            <person name="Palacios J.M."/>
            <person name="Ruiz-Argueso T."/>
            <person name="Rey L."/>
            <person name="Imperial J."/>
        </authorList>
    </citation>
    <scope>NUCLEOTIDE SEQUENCE [LARGE SCALE GENOMIC DNA]</scope>
    <source>
        <strain evidence="2 3">Lmie10</strain>
    </source>
</reference>
<accession>A0A5N7MQV5</accession>
<evidence type="ECO:0000313" key="3">
    <source>
        <dbReference type="Proteomes" id="UP000403266"/>
    </source>
</evidence>
<dbReference type="InterPro" id="IPR054189">
    <property type="entry name" value="DUF6894"/>
</dbReference>
<dbReference type="AlphaFoldDB" id="A0A5N7MQV5"/>
<sequence length="75" mass="8583">MHCYFHLVHTHERIVDEAGIEVSDLEAAHYQALKAIQELRQEGEADEVDWRGWHLEVVDEAGNVLLSIPLNVAQH</sequence>
<organism evidence="2 3">
    <name type="scientific">Microvirga tunisiensis</name>
    <dbReference type="NCBI Taxonomy" id="2108360"/>
    <lineage>
        <taxon>Bacteria</taxon>
        <taxon>Pseudomonadati</taxon>
        <taxon>Pseudomonadota</taxon>
        <taxon>Alphaproteobacteria</taxon>
        <taxon>Hyphomicrobiales</taxon>
        <taxon>Methylobacteriaceae</taxon>
        <taxon>Microvirga</taxon>
    </lineage>
</organism>
<dbReference type="Pfam" id="PF21834">
    <property type="entry name" value="DUF6894"/>
    <property type="match status" value="1"/>
</dbReference>
<dbReference type="EMBL" id="VOSK01000224">
    <property type="protein sequence ID" value="MPR29385.1"/>
    <property type="molecule type" value="Genomic_DNA"/>
</dbReference>
<dbReference type="Proteomes" id="UP000403266">
    <property type="component" value="Unassembled WGS sequence"/>
</dbReference>
<gene>
    <name evidence="2" type="ORF">FS320_30890</name>
</gene>
<feature type="domain" description="DUF6894" evidence="1">
    <location>
        <begin position="3"/>
        <end position="70"/>
    </location>
</feature>
<dbReference type="RefSeq" id="WP_162003355.1">
    <property type="nucleotide sequence ID" value="NZ_VOSK01000224.1"/>
</dbReference>
<keyword evidence="3" id="KW-1185">Reference proteome</keyword>
<name>A0A5N7MQV5_9HYPH</name>
<protein>
    <recommendedName>
        <fullName evidence="1">DUF6894 domain-containing protein</fullName>
    </recommendedName>
</protein>
<proteinExistence type="predicted"/>
<evidence type="ECO:0000313" key="2">
    <source>
        <dbReference type="EMBL" id="MPR29385.1"/>
    </source>
</evidence>
<evidence type="ECO:0000259" key="1">
    <source>
        <dbReference type="Pfam" id="PF21834"/>
    </source>
</evidence>